<reference evidence="1" key="1">
    <citation type="submission" date="2018-05" db="EMBL/GenBank/DDBJ databases">
        <authorList>
            <person name="Lanie J.A."/>
            <person name="Ng W.-L."/>
            <person name="Kazmierczak K.M."/>
            <person name="Andrzejewski T.M."/>
            <person name="Davidsen T.M."/>
            <person name="Wayne K.J."/>
            <person name="Tettelin H."/>
            <person name="Glass J.I."/>
            <person name="Rusch D."/>
            <person name="Podicherti R."/>
            <person name="Tsui H.-C.T."/>
            <person name="Winkler M.E."/>
        </authorList>
    </citation>
    <scope>NUCLEOTIDE SEQUENCE</scope>
</reference>
<accession>A0A381WVK1</accession>
<dbReference type="EMBL" id="UINC01013012">
    <property type="protein sequence ID" value="SVA56470.1"/>
    <property type="molecule type" value="Genomic_DNA"/>
</dbReference>
<protein>
    <submittedName>
        <fullName evidence="1">Uncharacterized protein</fullName>
    </submittedName>
</protein>
<sequence length="52" mass="5654">MLVISPVKPVIDGSKKPRYSLNLSVESRSGSSVIKSIFRLTLGNSLVICCFI</sequence>
<organism evidence="1">
    <name type="scientific">marine metagenome</name>
    <dbReference type="NCBI Taxonomy" id="408172"/>
    <lineage>
        <taxon>unclassified sequences</taxon>
        <taxon>metagenomes</taxon>
        <taxon>ecological metagenomes</taxon>
    </lineage>
</organism>
<evidence type="ECO:0000313" key="1">
    <source>
        <dbReference type="EMBL" id="SVA56470.1"/>
    </source>
</evidence>
<gene>
    <name evidence="1" type="ORF">METZ01_LOCUS109324</name>
</gene>
<name>A0A381WVK1_9ZZZZ</name>
<proteinExistence type="predicted"/>
<dbReference type="AlphaFoldDB" id="A0A381WVK1"/>